<keyword evidence="9 10" id="KW-0472">Membrane</keyword>
<feature type="transmembrane region" description="Helical" evidence="10">
    <location>
        <begin position="87"/>
        <end position="105"/>
    </location>
</feature>
<dbReference type="NCBIfam" id="NF038017">
    <property type="entry name" value="ABC_perm1"/>
    <property type="match status" value="1"/>
</dbReference>
<comment type="similarity">
    <text evidence="3 11">Belongs to the binding-protein-dependent transport system permease family. CysTW subfamily.</text>
</comment>
<dbReference type="NCBIfam" id="TIGR02141">
    <property type="entry name" value="modB_ABC"/>
    <property type="match status" value="1"/>
</dbReference>
<dbReference type="STRING" id="887898.HMPREF0551_1771"/>
<keyword evidence="7 10" id="KW-0812">Transmembrane</keyword>
<dbReference type="InterPro" id="IPR000515">
    <property type="entry name" value="MetI-like"/>
</dbReference>
<dbReference type="Pfam" id="PF00528">
    <property type="entry name" value="BPD_transp_1"/>
    <property type="match status" value="1"/>
</dbReference>
<comment type="caution">
    <text evidence="13">The sequence shown here is derived from an EMBL/GenBank/DDBJ whole genome shotgun (WGS) entry which is preliminary data.</text>
</comment>
<dbReference type="AlphaFoldDB" id="E7RYK7"/>
<evidence type="ECO:0000256" key="4">
    <source>
        <dbReference type="ARBA" id="ARBA00022448"/>
    </source>
</evidence>
<feature type="domain" description="ABC transmembrane type-1" evidence="12">
    <location>
        <begin position="8"/>
        <end position="212"/>
    </location>
</feature>
<evidence type="ECO:0000259" key="12">
    <source>
        <dbReference type="PROSITE" id="PS50928"/>
    </source>
</evidence>
<dbReference type="PANTHER" id="PTHR30183">
    <property type="entry name" value="MOLYBDENUM TRANSPORT SYSTEM PERMEASE PROTEIN MODB"/>
    <property type="match status" value="1"/>
</dbReference>
<dbReference type="EMBL" id="AEQP01000017">
    <property type="protein sequence ID" value="EFV94515.1"/>
    <property type="molecule type" value="Genomic_DNA"/>
</dbReference>
<dbReference type="eggNOG" id="COG4149">
    <property type="taxonomic scope" value="Bacteria"/>
</dbReference>
<evidence type="ECO:0000256" key="3">
    <source>
        <dbReference type="ARBA" id="ARBA00007069"/>
    </source>
</evidence>
<keyword evidence="5" id="KW-1003">Cell membrane</keyword>
<dbReference type="SUPFAM" id="SSF161098">
    <property type="entry name" value="MetI-like"/>
    <property type="match status" value="1"/>
</dbReference>
<dbReference type="PROSITE" id="PS50928">
    <property type="entry name" value="ABC_TM1"/>
    <property type="match status" value="1"/>
</dbReference>
<dbReference type="Proteomes" id="UP000011021">
    <property type="component" value="Unassembled WGS sequence"/>
</dbReference>
<dbReference type="InterPro" id="IPR035906">
    <property type="entry name" value="MetI-like_sf"/>
</dbReference>
<evidence type="ECO:0000256" key="6">
    <source>
        <dbReference type="ARBA" id="ARBA00022505"/>
    </source>
</evidence>
<evidence type="ECO:0000256" key="11">
    <source>
        <dbReference type="RuleBase" id="RU365097"/>
    </source>
</evidence>
<proteinExistence type="inferred from homology"/>
<protein>
    <recommendedName>
        <fullName evidence="11">Molybdenum transport system permease</fullName>
    </recommendedName>
</protein>
<dbReference type="InterPro" id="IPR011867">
    <property type="entry name" value="ModB_ABC"/>
</dbReference>
<evidence type="ECO:0000256" key="2">
    <source>
        <dbReference type="ARBA" id="ARBA00004651"/>
    </source>
</evidence>
<evidence type="ECO:0000256" key="10">
    <source>
        <dbReference type="RuleBase" id="RU363032"/>
    </source>
</evidence>
<feature type="transmembrane region" description="Helical" evidence="10">
    <location>
        <begin position="12"/>
        <end position="34"/>
    </location>
</feature>
<keyword evidence="8 10" id="KW-1133">Transmembrane helix</keyword>
<evidence type="ECO:0000313" key="13">
    <source>
        <dbReference type="EMBL" id="EFV94515.1"/>
    </source>
</evidence>
<dbReference type="PANTHER" id="PTHR30183:SF3">
    <property type="entry name" value="MOLYBDENUM TRANSPORT SYSTEM PERMEASE PROTEIN MODB"/>
    <property type="match status" value="1"/>
</dbReference>
<feature type="transmembrane region" description="Helical" evidence="10">
    <location>
        <begin position="196"/>
        <end position="216"/>
    </location>
</feature>
<comment type="subcellular location">
    <subcellularLocation>
        <location evidence="11">Cell inner membrane</location>
        <topology evidence="11">Multi-pass membrane protein</topology>
    </subcellularLocation>
    <subcellularLocation>
        <location evidence="2 10">Cell membrane</location>
        <topology evidence="2 10">Multi-pass membrane protein</topology>
    </subcellularLocation>
</comment>
<dbReference type="Gene3D" id="1.10.3720.10">
    <property type="entry name" value="MetI-like"/>
    <property type="match status" value="1"/>
</dbReference>
<keyword evidence="14" id="KW-1185">Reference proteome</keyword>
<evidence type="ECO:0000256" key="7">
    <source>
        <dbReference type="ARBA" id="ARBA00022692"/>
    </source>
</evidence>
<dbReference type="GO" id="GO:0005886">
    <property type="term" value="C:plasma membrane"/>
    <property type="evidence" value="ECO:0007669"/>
    <property type="project" value="UniProtKB-SubCell"/>
</dbReference>
<organism evidence="13 14">
    <name type="scientific">Lautropia mirabilis ATCC 51599</name>
    <dbReference type="NCBI Taxonomy" id="887898"/>
    <lineage>
        <taxon>Bacteria</taxon>
        <taxon>Pseudomonadati</taxon>
        <taxon>Pseudomonadota</taxon>
        <taxon>Betaproteobacteria</taxon>
        <taxon>Burkholderiales</taxon>
        <taxon>Burkholderiaceae</taxon>
        <taxon>Lautropia</taxon>
    </lineage>
</organism>
<keyword evidence="11" id="KW-0997">Cell inner membrane</keyword>
<dbReference type="HOGENOM" id="CLU_016047_14_3_4"/>
<sequence>MESVWPALLLSLKVAGLATAIDLVLGVAVGWLLARRRFPGREFLDTVLTLPMVLPPTVLGYYLLVLIGRRGWLGGWLHDTFGINLIFTWQGAVIAASVVAFPLVFKPARAAFEAVDGQLEQAARILGMKEAAVFFRITLPLAWRGIMAGLLLAFARALGEFGATLMVAGSIPGKTQTLSIAIYEAVQAGQDDTANLLVLITSIVCVAVLLSAGKLAPGRIAHR</sequence>
<keyword evidence="6 11" id="KW-0500">Molybdenum</keyword>
<dbReference type="GO" id="GO:0015098">
    <property type="term" value="F:molybdate ion transmembrane transporter activity"/>
    <property type="evidence" value="ECO:0007669"/>
    <property type="project" value="UniProtKB-UniRule"/>
</dbReference>
<dbReference type="InterPro" id="IPR049783">
    <property type="entry name" value="ABC_perm_TupB-like"/>
</dbReference>
<dbReference type="RefSeq" id="WP_005674105.1">
    <property type="nucleotide sequence ID" value="NZ_CP146288.1"/>
</dbReference>
<comment type="function">
    <text evidence="1 11">Part of the binding-protein-dependent transport system for molybdenum; probably responsible for the translocation of the substrate across the membrane.</text>
</comment>
<evidence type="ECO:0000256" key="8">
    <source>
        <dbReference type="ARBA" id="ARBA00022989"/>
    </source>
</evidence>
<feature type="transmembrane region" description="Helical" evidence="10">
    <location>
        <begin position="133"/>
        <end position="155"/>
    </location>
</feature>
<dbReference type="CDD" id="cd06261">
    <property type="entry name" value="TM_PBP2"/>
    <property type="match status" value="1"/>
</dbReference>
<name>E7RYK7_9BURK</name>
<evidence type="ECO:0000256" key="9">
    <source>
        <dbReference type="ARBA" id="ARBA00023136"/>
    </source>
</evidence>
<gene>
    <name evidence="13" type="primary">modB</name>
    <name evidence="13" type="ORF">HMPREF0551_1771</name>
</gene>
<keyword evidence="4 10" id="KW-0813">Transport</keyword>
<evidence type="ECO:0000256" key="1">
    <source>
        <dbReference type="ARBA" id="ARBA00002949"/>
    </source>
</evidence>
<reference evidence="13 14" key="1">
    <citation type="submission" date="2010-12" db="EMBL/GenBank/DDBJ databases">
        <authorList>
            <person name="Muzny D."/>
            <person name="Qin X."/>
            <person name="Deng J."/>
            <person name="Jiang H."/>
            <person name="Liu Y."/>
            <person name="Qu J."/>
            <person name="Song X.-Z."/>
            <person name="Zhang L."/>
            <person name="Thornton R."/>
            <person name="Coyle M."/>
            <person name="Francisco L."/>
            <person name="Jackson L."/>
            <person name="Javaid M."/>
            <person name="Korchina V."/>
            <person name="Kovar C."/>
            <person name="Mata R."/>
            <person name="Mathew T."/>
            <person name="Ngo R."/>
            <person name="Nguyen L."/>
            <person name="Nguyen N."/>
            <person name="Okwuonu G."/>
            <person name="Ongeri F."/>
            <person name="Pham C."/>
            <person name="Simmons D."/>
            <person name="Wilczek-Boney K."/>
            <person name="Hale W."/>
            <person name="Jakkamsetti A."/>
            <person name="Pham P."/>
            <person name="Ruth R."/>
            <person name="San Lucas F."/>
            <person name="Warren J."/>
            <person name="Zhang J."/>
            <person name="Zhao Z."/>
            <person name="Zhou C."/>
            <person name="Zhu D."/>
            <person name="Lee S."/>
            <person name="Bess C."/>
            <person name="Blankenburg K."/>
            <person name="Forbes L."/>
            <person name="Fu Q."/>
            <person name="Gubbala S."/>
            <person name="Hirani K."/>
            <person name="Jayaseelan J.C."/>
            <person name="Lara F."/>
            <person name="Munidasa M."/>
            <person name="Palculict T."/>
            <person name="Patil S."/>
            <person name="Pu L.-L."/>
            <person name="Saada N."/>
            <person name="Tang L."/>
            <person name="Weissenberger G."/>
            <person name="Zhu Y."/>
            <person name="Hemphill L."/>
            <person name="Shang Y."/>
            <person name="Youmans B."/>
            <person name="Ayvaz T."/>
            <person name="Ross M."/>
            <person name="Santibanez J."/>
            <person name="Aqrawi P."/>
            <person name="Gross S."/>
            <person name="Joshi V."/>
            <person name="Fowler G."/>
            <person name="Nazareth L."/>
            <person name="Reid J."/>
            <person name="Worley K."/>
            <person name="Petrosino J."/>
            <person name="Highlander S."/>
            <person name="Gibbs R."/>
        </authorList>
    </citation>
    <scope>NUCLEOTIDE SEQUENCE [LARGE SCALE GENOMIC DNA]</scope>
    <source>
        <strain evidence="13 14">ATCC 51599</strain>
    </source>
</reference>
<evidence type="ECO:0000256" key="5">
    <source>
        <dbReference type="ARBA" id="ARBA00022475"/>
    </source>
</evidence>
<accession>E7RYK7</accession>
<feature type="transmembrane region" description="Helical" evidence="10">
    <location>
        <begin position="46"/>
        <end position="67"/>
    </location>
</feature>
<evidence type="ECO:0000313" key="14">
    <source>
        <dbReference type="Proteomes" id="UP000011021"/>
    </source>
</evidence>